<keyword evidence="1" id="KW-0472">Membrane</keyword>
<evidence type="ECO:0000313" key="4">
    <source>
        <dbReference type="Proteomes" id="UP001053296"/>
    </source>
</evidence>
<protein>
    <submittedName>
        <fullName evidence="3">Membrane protein</fullName>
    </submittedName>
</protein>
<organism evidence="3 4">
    <name type="scientific">Pseudodesulfovibrio sediminis</name>
    <dbReference type="NCBI Taxonomy" id="2810563"/>
    <lineage>
        <taxon>Bacteria</taxon>
        <taxon>Pseudomonadati</taxon>
        <taxon>Thermodesulfobacteriota</taxon>
        <taxon>Desulfovibrionia</taxon>
        <taxon>Desulfovibrionales</taxon>
        <taxon>Desulfovibrionaceae</taxon>
    </lineage>
</organism>
<feature type="transmembrane region" description="Helical" evidence="1">
    <location>
        <begin position="16"/>
        <end position="40"/>
    </location>
</feature>
<evidence type="ECO:0000313" key="3">
    <source>
        <dbReference type="EMBL" id="BCS89560.1"/>
    </source>
</evidence>
<dbReference type="InterPro" id="IPR036465">
    <property type="entry name" value="vWFA_dom_sf"/>
</dbReference>
<dbReference type="Pfam" id="PF01882">
    <property type="entry name" value="DUF58"/>
    <property type="match status" value="1"/>
</dbReference>
<keyword evidence="4" id="KW-1185">Reference proteome</keyword>
<feature type="domain" description="DUF58" evidence="2">
    <location>
        <begin position="191"/>
        <end position="353"/>
    </location>
</feature>
<name>A0ABN6EWK1_9BACT</name>
<dbReference type="InterPro" id="IPR002881">
    <property type="entry name" value="DUF58"/>
</dbReference>
<dbReference type="Proteomes" id="UP001053296">
    <property type="component" value="Chromosome"/>
</dbReference>
<dbReference type="SUPFAM" id="SSF53300">
    <property type="entry name" value="vWA-like"/>
    <property type="match status" value="1"/>
</dbReference>
<evidence type="ECO:0000259" key="2">
    <source>
        <dbReference type="Pfam" id="PF01882"/>
    </source>
</evidence>
<sequence length="427" mass="48114">MGAIIPFGLISTIWPVAVWLMLATVLFVLALAVADYRFLIDAFNAIRFKRTLPNSAGRGASCNVGLELINIIQRRLSGSLRDLPPEGVTPETWQYDILLEPNGAIQENYSCIIPERGVHHWGLTHLRLKGFLGFLEGQMALGEPQSVKVYPESAVPDGEYQVFTQIEYDLKKSSSTRRRGEGMDFETIDRFVEGDDPRHIDWFSTARSGEFMVRRYQQDQHREVVILLDCGRLMGAQTSAGNKLDRAVDAALLLFRIAGHRGDSCSFGVYDNQVRSFLLPQRGIGAYKRVLENVYDVECSFIESDFSVMFSKLQQKQRKRSLVVIISDVVDSNTSGRMKRALAELKKQHMVVFAAMRTPALSNYANQVVDSTRGVMRQAVAMQLEQEREKALHQISKLGVTVLDTEPEGLTVPLLNQYIRIREQGLL</sequence>
<gene>
    <name evidence="3" type="ORF">PSDVSF_28020</name>
</gene>
<accession>A0ABN6EWK1</accession>
<dbReference type="EMBL" id="AP024485">
    <property type="protein sequence ID" value="BCS89560.1"/>
    <property type="molecule type" value="Genomic_DNA"/>
</dbReference>
<evidence type="ECO:0000256" key="1">
    <source>
        <dbReference type="SAM" id="Phobius"/>
    </source>
</evidence>
<reference evidence="3" key="1">
    <citation type="journal article" date="2022" name="Arch. Microbiol.">
        <title>Pseudodesulfovibrio sediminis sp. nov., a mesophilic and neutrophilic sulfate-reducing bacterium isolated from sediment of a brackish lake.</title>
        <authorList>
            <person name="Takahashi A."/>
            <person name="Kojima H."/>
            <person name="Watanabe M."/>
            <person name="Fukui M."/>
        </authorList>
    </citation>
    <scope>NUCLEOTIDE SEQUENCE</scope>
    <source>
        <strain evidence="3">SF6</strain>
    </source>
</reference>
<dbReference type="Gene3D" id="3.40.50.410">
    <property type="entry name" value="von Willebrand factor, type A domain"/>
    <property type="match status" value="1"/>
</dbReference>
<dbReference type="PANTHER" id="PTHR33608:SF3">
    <property type="entry name" value="SLR2013 PROTEIN"/>
    <property type="match status" value="1"/>
</dbReference>
<dbReference type="RefSeq" id="WP_229591530.1">
    <property type="nucleotide sequence ID" value="NZ_AP024485.1"/>
</dbReference>
<proteinExistence type="predicted"/>
<dbReference type="PANTHER" id="PTHR33608">
    <property type="entry name" value="BLL2464 PROTEIN"/>
    <property type="match status" value="1"/>
</dbReference>
<keyword evidence="1" id="KW-1133">Transmembrane helix</keyword>
<keyword evidence="1" id="KW-0812">Transmembrane</keyword>